<dbReference type="InterPro" id="IPR003675">
    <property type="entry name" value="Rce1/LyrA-like_dom"/>
</dbReference>
<dbReference type="Pfam" id="PF02517">
    <property type="entry name" value="Rce1-like"/>
    <property type="match status" value="1"/>
</dbReference>
<dbReference type="STRING" id="519424.AZF04_17490"/>
<name>A0A162EKQ7_9BACI</name>
<evidence type="ECO:0000256" key="1">
    <source>
        <dbReference type="SAM" id="Phobius"/>
    </source>
</evidence>
<dbReference type="AlphaFoldDB" id="A0A162EKQ7"/>
<keyword evidence="1" id="KW-0812">Transmembrane</keyword>
<comment type="caution">
    <text evidence="3">The sequence shown here is derived from an EMBL/GenBank/DDBJ whole genome shotgun (WGS) entry which is preliminary data.</text>
</comment>
<keyword evidence="1" id="KW-0472">Membrane</keyword>
<evidence type="ECO:0000259" key="2">
    <source>
        <dbReference type="Pfam" id="PF02517"/>
    </source>
</evidence>
<reference evidence="3" key="1">
    <citation type="submission" date="2016-02" db="EMBL/GenBank/DDBJ databases">
        <title>Genome sequence of Bacillus trypoxylicola KCTC 13244(T).</title>
        <authorList>
            <person name="Jeong H."/>
            <person name="Park S.-H."/>
            <person name="Choi S.-K."/>
        </authorList>
    </citation>
    <scope>NUCLEOTIDE SEQUENCE [LARGE SCALE GENOMIC DNA]</scope>
    <source>
        <strain evidence="3">KCTC 13244</strain>
    </source>
</reference>
<feature type="transmembrane region" description="Helical" evidence="1">
    <location>
        <begin position="85"/>
        <end position="103"/>
    </location>
</feature>
<feature type="transmembrane region" description="Helical" evidence="1">
    <location>
        <begin position="52"/>
        <end position="73"/>
    </location>
</feature>
<dbReference type="RefSeq" id="WP_061948023.1">
    <property type="nucleotide sequence ID" value="NZ_LTAO01000009.1"/>
</dbReference>
<dbReference type="EMBL" id="LTAO01000009">
    <property type="protein sequence ID" value="KYG33139.1"/>
    <property type="molecule type" value="Genomic_DNA"/>
</dbReference>
<dbReference type="GO" id="GO:0004175">
    <property type="term" value="F:endopeptidase activity"/>
    <property type="evidence" value="ECO:0007669"/>
    <property type="project" value="UniProtKB-ARBA"/>
</dbReference>
<feature type="domain" description="CAAX prenyl protease 2/Lysostaphin resistance protein A-like" evidence="2">
    <location>
        <begin position="91"/>
        <end position="173"/>
    </location>
</feature>
<dbReference type="OrthoDB" id="1523022at2"/>
<keyword evidence="4" id="KW-1185">Reference proteome</keyword>
<sequence>MDQIKGTDIAWSVLFTQLFFLIISFILSIILFPSLSHWRALFQWNFQEILMIGLIVTAGVIFFNFMLLLIFGSQSLDDGGLNKKLFTEINIPTIISLCMLISFTEELLFRGVLQTNFGLWFASIVFALLHIRYLSKPILLLGVVSISFFLGYVFMVTENLWVTIFAHFCIDLILGVWIHIRK</sequence>
<gene>
    <name evidence="3" type="ORF">AZF04_17490</name>
</gene>
<organism evidence="3 4">
    <name type="scientific">Alkalihalobacillus trypoxylicola</name>
    <dbReference type="NCBI Taxonomy" id="519424"/>
    <lineage>
        <taxon>Bacteria</taxon>
        <taxon>Bacillati</taxon>
        <taxon>Bacillota</taxon>
        <taxon>Bacilli</taxon>
        <taxon>Bacillales</taxon>
        <taxon>Bacillaceae</taxon>
        <taxon>Alkalihalobacillus</taxon>
    </lineage>
</organism>
<feature type="transmembrane region" description="Helical" evidence="1">
    <location>
        <begin position="9"/>
        <end position="32"/>
    </location>
</feature>
<accession>A0A162EKQ7</accession>
<evidence type="ECO:0000313" key="3">
    <source>
        <dbReference type="EMBL" id="KYG33139.1"/>
    </source>
</evidence>
<dbReference type="GO" id="GO:0080120">
    <property type="term" value="P:CAAX-box protein maturation"/>
    <property type="evidence" value="ECO:0007669"/>
    <property type="project" value="UniProtKB-ARBA"/>
</dbReference>
<dbReference type="Proteomes" id="UP000075806">
    <property type="component" value="Unassembled WGS sequence"/>
</dbReference>
<keyword evidence="1" id="KW-1133">Transmembrane helix</keyword>
<evidence type="ECO:0000313" key="4">
    <source>
        <dbReference type="Proteomes" id="UP000075806"/>
    </source>
</evidence>
<protein>
    <recommendedName>
        <fullName evidence="2">CAAX prenyl protease 2/Lysostaphin resistance protein A-like domain-containing protein</fullName>
    </recommendedName>
</protein>
<feature type="transmembrane region" description="Helical" evidence="1">
    <location>
        <begin position="138"/>
        <end position="155"/>
    </location>
</feature>
<feature type="transmembrane region" description="Helical" evidence="1">
    <location>
        <begin position="161"/>
        <end position="180"/>
    </location>
</feature>
<proteinExistence type="predicted"/>
<feature type="transmembrane region" description="Helical" evidence="1">
    <location>
        <begin position="109"/>
        <end position="131"/>
    </location>
</feature>